<name>A0A367XS38_9ASCO</name>
<comment type="caution">
    <text evidence="2">The sequence shown here is derived from an EMBL/GenBank/DDBJ whole genome shotgun (WGS) entry which is preliminary data.</text>
</comment>
<dbReference type="AlphaFoldDB" id="A0A367XS38"/>
<feature type="compositionally biased region" description="Basic and acidic residues" evidence="1">
    <location>
        <begin position="1"/>
        <end position="14"/>
    </location>
</feature>
<dbReference type="EMBL" id="QLNQ01000029">
    <property type="protein sequence ID" value="RCK56020.1"/>
    <property type="molecule type" value="Genomic_DNA"/>
</dbReference>
<evidence type="ECO:0000256" key="1">
    <source>
        <dbReference type="SAM" id="MobiDB-lite"/>
    </source>
</evidence>
<evidence type="ECO:0000313" key="3">
    <source>
        <dbReference type="Proteomes" id="UP000253472"/>
    </source>
</evidence>
<evidence type="ECO:0000313" key="2">
    <source>
        <dbReference type="EMBL" id="RCK56020.1"/>
    </source>
</evidence>
<keyword evidence="3" id="KW-1185">Reference proteome</keyword>
<accession>A0A367XS38</accession>
<gene>
    <name evidence="2" type="ORF">Cantr_05825</name>
</gene>
<protein>
    <submittedName>
        <fullName evidence="2">Uncharacterized protein</fullName>
    </submittedName>
</protein>
<organism evidence="2 3">
    <name type="scientific">Candida viswanathii</name>
    <dbReference type="NCBI Taxonomy" id="5486"/>
    <lineage>
        <taxon>Eukaryota</taxon>
        <taxon>Fungi</taxon>
        <taxon>Dikarya</taxon>
        <taxon>Ascomycota</taxon>
        <taxon>Saccharomycotina</taxon>
        <taxon>Pichiomycetes</taxon>
        <taxon>Debaryomycetaceae</taxon>
        <taxon>Candida/Lodderomyces clade</taxon>
        <taxon>Candida</taxon>
    </lineage>
</organism>
<dbReference type="Proteomes" id="UP000253472">
    <property type="component" value="Unassembled WGS sequence"/>
</dbReference>
<reference evidence="2 3" key="1">
    <citation type="submission" date="2018-06" db="EMBL/GenBank/DDBJ databases">
        <title>Whole genome sequencing of Candida tropicalis (genome annotated by CSBL at Korea University).</title>
        <authorList>
            <person name="Ahn J."/>
        </authorList>
    </citation>
    <scope>NUCLEOTIDE SEQUENCE [LARGE SCALE GENOMIC DNA]</scope>
    <source>
        <strain evidence="2 3">ATCC 20962</strain>
    </source>
</reference>
<feature type="region of interest" description="Disordered" evidence="1">
    <location>
        <begin position="1"/>
        <end position="78"/>
    </location>
</feature>
<sequence length="107" mass="12418">MVTLRVDPKQQEETKSEDDDYKPLPKNVAPIIINELKSLDPDDDDDELLGSHENSMNQPQQKKPKPAPQNGKPQITDMILQQQARQWRPQMEHLVNLIHHLKELHNS</sequence>
<proteinExistence type="predicted"/>